<dbReference type="Gene3D" id="1.25.40.10">
    <property type="entry name" value="Tetratricopeptide repeat domain"/>
    <property type="match status" value="1"/>
</dbReference>
<feature type="transmembrane region" description="Helical" evidence="2">
    <location>
        <begin position="7"/>
        <end position="26"/>
    </location>
</feature>
<dbReference type="EMBL" id="MDYQ01000127">
    <property type="protein sequence ID" value="PRP81353.1"/>
    <property type="molecule type" value="Genomic_DNA"/>
</dbReference>
<protein>
    <recommendedName>
        <fullName evidence="5">Tetratricopeptide repeat protein</fullName>
    </recommendedName>
</protein>
<organism evidence="3 4">
    <name type="scientific">Planoprotostelium fungivorum</name>
    <dbReference type="NCBI Taxonomy" id="1890364"/>
    <lineage>
        <taxon>Eukaryota</taxon>
        <taxon>Amoebozoa</taxon>
        <taxon>Evosea</taxon>
        <taxon>Variosea</taxon>
        <taxon>Cavosteliida</taxon>
        <taxon>Cavosteliaceae</taxon>
        <taxon>Planoprotostelium</taxon>
    </lineage>
</organism>
<evidence type="ECO:0008006" key="5">
    <source>
        <dbReference type="Google" id="ProtNLM"/>
    </source>
</evidence>
<dbReference type="InterPro" id="IPR011990">
    <property type="entry name" value="TPR-like_helical_dom_sf"/>
</dbReference>
<reference evidence="3 4" key="1">
    <citation type="journal article" date="2018" name="Genome Biol. Evol.">
        <title>Multiple Roots of Fruiting Body Formation in Amoebozoa.</title>
        <authorList>
            <person name="Hillmann F."/>
            <person name="Forbes G."/>
            <person name="Novohradska S."/>
            <person name="Ferling I."/>
            <person name="Riege K."/>
            <person name="Groth M."/>
            <person name="Westermann M."/>
            <person name="Marz M."/>
            <person name="Spaller T."/>
            <person name="Winckler T."/>
            <person name="Schaap P."/>
            <person name="Glockner G."/>
        </authorList>
    </citation>
    <scope>NUCLEOTIDE SEQUENCE [LARGE SCALE GENOMIC DNA]</scope>
    <source>
        <strain evidence="3 4">Jena</strain>
    </source>
</reference>
<feature type="coiled-coil region" evidence="1">
    <location>
        <begin position="30"/>
        <end position="73"/>
    </location>
</feature>
<keyword evidence="2" id="KW-1133">Transmembrane helix</keyword>
<keyword evidence="4" id="KW-1185">Reference proteome</keyword>
<evidence type="ECO:0000256" key="1">
    <source>
        <dbReference type="SAM" id="Coils"/>
    </source>
</evidence>
<keyword evidence="2" id="KW-0812">Transmembrane</keyword>
<proteinExistence type="predicted"/>
<comment type="caution">
    <text evidence="3">The sequence shown here is derived from an EMBL/GenBank/DDBJ whole genome shotgun (WGS) entry which is preliminary data.</text>
</comment>
<keyword evidence="1" id="KW-0175">Coiled coil</keyword>
<keyword evidence="2" id="KW-0472">Membrane</keyword>
<dbReference type="InParanoid" id="A0A2P6NBP1"/>
<dbReference type="AlphaFoldDB" id="A0A2P6NBP1"/>
<evidence type="ECO:0000313" key="4">
    <source>
        <dbReference type="Proteomes" id="UP000241769"/>
    </source>
</evidence>
<accession>A0A2P6NBP1</accession>
<name>A0A2P6NBP1_9EUKA</name>
<evidence type="ECO:0000313" key="3">
    <source>
        <dbReference type="EMBL" id="PRP81353.1"/>
    </source>
</evidence>
<dbReference type="Proteomes" id="UP000241769">
    <property type="component" value="Unassembled WGS sequence"/>
</dbReference>
<evidence type="ECO:0000256" key="2">
    <source>
        <dbReference type="SAM" id="Phobius"/>
    </source>
</evidence>
<sequence length="221" mass="25075">MPDTWKYLLGVTAAGIGITAAIYWSSANEEEEISRSSVELLREAKRLEQQGYLEQAEEKYQNLIELLRQPEDNIKATYQLAAFYRRQGRTRDYGKQLRKVKQLMEKGGKDKVIGFDAYIDVLSALSTTHMEAIEYTQSEELLLKALKLIEGVPSTPPRSELQAVLRGKLAHCFMMQGRLDEANETYEMALEEQKKAFGETSKIVATTKEIMKSLSLNSNPT</sequence>
<gene>
    <name evidence="3" type="ORF">PROFUN_11040</name>
</gene>
<dbReference type="SUPFAM" id="SSF48452">
    <property type="entry name" value="TPR-like"/>
    <property type="match status" value="1"/>
</dbReference>